<reference evidence="1 2" key="1">
    <citation type="submission" date="2020-11" db="EMBL/GenBank/DDBJ databases">
        <authorList>
            <person name="Lassalle F."/>
        </authorList>
    </citation>
    <scope>NUCLEOTIDE SEQUENCE [LARGE SCALE GENOMIC DNA]</scope>
    <source>
        <strain evidence="1 2">AB21</strain>
    </source>
</reference>
<proteinExistence type="predicted"/>
<dbReference type="EMBL" id="CABFWE030000004">
    <property type="protein sequence ID" value="CAD7027930.1"/>
    <property type="molecule type" value="Genomic_DNA"/>
</dbReference>
<accession>A0ABM8PGA3</accession>
<evidence type="ECO:0000313" key="1">
    <source>
        <dbReference type="EMBL" id="CAD7027930.1"/>
    </source>
</evidence>
<name>A0ABM8PGA3_9HYPH</name>
<gene>
    <name evidence="1" type="ORF">RHAB21_01444</name>
</gene>
<comment type="caution">
    <text evidence="1">The sequence shown here is derived from an EMBL/GenBank/DDBJ whole genome shotgun (WGS) entry which is preliminary data.</text>
</comment>
<evidence type="ECO:0000313" key="2">
    <source>
        <dbReference type="Proteomes" id="UP000601041"/>
    </source>
</evidence>
<organism evidence="1 2">
    <name type="scientific">Pseudorhizobium halotolerans</name>
    <dbReference type="NCBI Taxonomy" id="1233081"/>
    <lineage>
        <taxon>Bacteria</taxon>
        <taxon>Pseudomonadati</taxon>
        <taxon>Pseudomonadota</taxon>
        <taxon>Alphaproteobacteria</taxon>
        <taxon>Hyphomicrobiales</taxon>
        <taxon>Rhizobiaceae</taxon>
        <taxon>Rhizobium/Agrobacterium group</taxon>
        <taxon>Pseudorhizobium</taxon>
    </lineage>
</organism>
<dbReference type="Proteomes" id="UP000601041">
    <property type="component" value="Unassembled WGS sequence"/>
</dbReference>
<sequence length="41" mass="4248">MPLQGPAFILALAAFLVGAPLLAKHADTNRGPSYHVVAATF</sequence>
<keyword evidence="2" id="KW-1185">Reference proteome</keyword>
<protein>
    <submittedName>
        <fullName evidence="1">Uncharacterized protein</fullName>
    </submittedName>
</protein>